<dbReference type="Proteomes" id="UP000198538">
    <property type="component" value="Unassembled WGS sequence"/>
</dbReference>
<dbReference type="EMBL" id="FMVM01000001">
    <property type="protein sequence ID" value="SCX80857.1"/>
    <property type="molecule type" value="Genomic_DNA"/>
</dbReference>
<protein>
    <submittedName>
        <fullName evidence="2">Uncharacterized protein</fullName>
    </submittedName>
</protein>
<keyword evidence="1" id="KW-1133">Transmembrane helix</keyword>
<organism evidence="2 3">
    <name type="scientific">Paenibacillus polysaccharolyticus</name>
    <dbReference type="NCBI Taxonomy" id="582692"/>
    <lineage>
        <taxon>Bacteria</taxon>
        <taxon>Bacillati</taxon>
        <taxon>Bacillota</taxon>
        <taxon>Bacilli</taxon>
        <taxon>Bacillales</taxon>
        <taxon>Paenibacillaceae</taxon>
        <taxon>Paenibacillus</taxon>
    </lineage>
</organism>
<name>A0A1G5ASJ4_9BACL</name>
<keyword evidence="1" id="KW-0812">Transmembrane</keyword>
<proteinExistence type="predicted"/>
<feature type="transmembrane region" description="Helical" evidence="1">
    <location>
        <begin position="21"/>
        <end position="40"/>
    </location>
</feature>
<reference evidence="3" key="1">
    <citation type="submission" date="2016-10" db="EMBL/GenBank/DDBJ databases">
        <authorList>
            <person name="Varghese N."/>
            <person name="Submissions S."/>
        </authorList>
    </citation>
    <scope>NUCLEOTIDE SEQUENCE [LARGE SCALE GENOMIC DNA]</scope>
    <source>
        <strain evidence="3">BL9</strain>
    </source>
</reference>
<feature type="transmembrane region" description="Helical" evidence="1">
    <location>
        <begin position="106"/>
        <end position="123"/>
    </location>
</feature>
<evidence type="ECO:0000313" key="3">
    <source>
        <dbReference type="Proteomes" id="UP000198538"/>
    </source>
</evidence>
<evidence type="ECO:0000256" key="1">
    <source>
        <dbReference type="SAM" id="Phobius"/>
    </source>
</evidence>
<gene>
    <name evidence="2" type="ORF">SAMN05720606_10187</name>
</gene>
<sequence length="135" mass="15599">MQFIRRLIDKGVMEKKMFEGYYYIILSAIVNMFFLVVNAIFNDGSLGFWVCSINLVFTILIHFFKVNRFSTAAYISFVFGVLAFVSVPPVLYALKVEGTYIYNPSNSIFLLLGYVFISTIIILDADRRSVMYYDD</sequence>
<keyword evidence="3" id="KW-1185">Reference proteome</keyword>
<feature type="transmembrane region" description="Helical" evidence="1">
    <location>
        <begin position="46"/>
        <end position="64"/>
    </location>
</feature>
<dbReference type="RefSeq" id="WP_090914851.1">
    <property type="nucleotide sequence ID" value="NZ_FMVM01000001.1"/>
</dbReference>
<dbReference type="AlphaFoldDB" id="A0A1G5ASJ4"/>
<accession>A0A1G5ASJ4</accession>
<feature type="transmembrane region" description="Helical" evidence="1">
    <location>
        <begin position="71"/>
        <end position="94"/>
    </location>
</feature>
<evidence type="ECO:0000313" key="2">
    <source>
        <dbReference type="EMBL" id="SCX80857.1"/>
    </source>
</evidence>
<keyword evidence="1" id="KW-0472">Membrane</keyword>